<evidence type="ECO:0000256" key="3">
    <source>
        <dbReference type="ARBA" id="ARBA00022475"/>
    </source>
</evidence>
<feature type="transmembrane region" description="Helical" evidence="9">
    <location>
        <begin position="168"/>
        <end position="194"/>
    </location>
</feature>
<feature type="transmembrane region" description="Helical" evidence="9">
    <location>
        <begin position="130"/>
        <end position="148"/>
    </location>
</feature>
<name>A0A327JHH3_9HYPH</name>
<keyword evidence="2 8" id="KW-0813">Transport</keyword>
<keyword evidence="11" id="KW-0966">Cell projection</keyword>
<gene>
    <name evidence="11" type="ORF">CH339_16470</name>
</gene>
<evidence type="ECO:0000256" key="6">
    <source>
        <dbReference type="ARBA" id="ARBA00022989"/>
    </source>
</evidence>
<keyword evidence="3" id="KW-1003">Cell membrane</keyword>
<evidence type="ECO:0000256" key="4">
    <source>
        <dbReference type="ARBA" id="ARBA00022692"/>
    </source>
</evidence>
<dbReference type="InterPro" id="IPR002898">
    <property type="entry name" value="MotA_ExbB_proton_chnl"/>
</dbReference>
<dbReference type="GO" id="GO:0005886">
    <property type="term" value="C:plasma membrane"/>
    <property type="evidence" value="ECO:0007669"/>
    <property type="project" value="UniProtKB-SubCell"/>
</dbReference>
<sequence length="239" mass="25651">MPEALAPVGVSFLDPLIRLATTGGPVVMLLIVLSVIALGLVIAKLVQFTRLRVGRHRRARAALNLWLSGNREEASGHLRGDRSLVGDVLHHLFQGAAQPATREEHLREDIERVCMTSLGRLRALLRPIDMIAQTAPLIGLFGTVIGMIEAFRGMQGAGATVDPSVLAGGIWVALLTTAVGLAIAIPASAIVGWFDGRIEREQAAMEALVTAFFTGAPTERGALTVVAIDQRRRRPRHEA</sequence>
<keyword evidence="4 9" id="KW-0812">Transmembrane</keyword>
<keyword evidence="11" id="KW-0969">Cilium</keyword>
<dbReference type="GO" id="GO:0017038">
    <property type="term" value="P:protein import"/>
    <property type="evidence" value="ECO:0007669"/>
    <property type="project" value="TreeGrafter"/>
</dbReference>
<dbReference type="Pfam" id="PF01618">
    <property type="entry name" value="MotA_ExbB"/>
    <property type="match status" value="1"/>
</dbReference>
<evidence type="ECO:0000256" key="9">
    <source>
        <dbReference type="SAM" id="Phobius"/>
    </source>
</evidence>
<keyword evidence="5 8" id="KW-0653">Protein transport</keyword>
<dbReference type="OrthoDB" id="4045at2"/>
<feature type="domain" description="MotA/TolQ/ExbB proton channel" evidence="10">
    <location>
        <begin position="92"/>
        <end position="206"/>
    </location>
</feature>
<dbReference type="RefSeq" id="WP_111435483.1">
    <property type="nucleotide sequence ID" value="NZ_JACIGG010000008.1"/>
</dbReference>
<dbReference type="PANTHER" id="PTHR30625:SF15">
    <property type="entry name" value="BIOPOLYMER TRANSPORT PROTEIN EXBB"/>
    <property type="match status" value="1"/>
</dbReference>
<evidence type="ECO:0000259" key="10">
    <source>
        <dbReference type="Pfam" id="PF01618"/>
    </source>
</evidence>
<evidence type="ECO:0000256" key="2">
    <source>
        <dbReference type="ARBA" id="ARBA00022448"/>
    </source>
</evidence>
<keyword evidence="12" id="KW-1185">Reference proteome</keyword>
<feature type="transmembrane region" description="Helical" evidence="9">
    <location>
        <begin position="26"/>
        <end position="46"/>
    </location>
</feature>
<organism evidence="11 12">
    <name type="scientific">Rhodobium orientis</name>
    <dbReference type="NCBI Taxonomy" id="34017"/>
    <lineage>
        <taxon>Bacteria</taxon>
        <taxon>Pseudomonadati</taxon>
        <taxon>Pseudomonadota</taxon>
        <taxon>Alphaproteobacteria</taxon>
        <taxon>Hyphomicrobiales</taxon>
        <taxon>Rhodobiaceae</taxon>
        <taxon>Rhodobium</taxon>
    </lineage>
</organism>
<evidence type="ECO:0000313" key="11">
    <source>
        <dbReference type="EMBL" id="RAI25830.1"/>
    </source>
</evidence>
<evidence type="ECO:0000256" key="8">
    <source>
        <dbReference type="RuleBase" id="RU004057"/>
    </source>
</evidence>
<dbReference type="AlphaFoldDB" id="A0A327JHH3"/>
<keyword evidence="11" id="KW-0282">Flagellum</keyword>
<dbReference type="InterPro" id="IPR050790">
    <property type="entry name" value="ExbB/TolQ_transport"/>
</dbReference>
<keyword evidence="6 9" id="KW-1133">Transmembrane helix</keyword>
<evidence type="ECO:0000256" key="1">
    <source>
        <dbReference type="ARBA" id="ARBA00004651"/>
    </source>
</evidence>
<protein>
    <submittedName>
        <fullName evidence="11">Flagellar motor protein MotA</fullName>
    </submittedName>
</protein>
<dbReference type="PANTHER" id="PTHR30625">
    <property type="entry name" value="PROTEIN TOLQ"/>
    <property type="match status" value="1"/>
</dbReference>
<evidence type="ECO:0000256" key="7">
    <source>
        <dbReference type="ARBA" id="ARBA00023136"/>
    </source>
</evidence>
<evidence type="ECO:0000256" key="5">
    <source>
        <dbReference type="ARBA" id="ARBA00022927"/>
    </source>
</evidence>
<dbReference type="EMBL" id="NPEV01000040">
    <property type="protein sequence ID" value="RAI25830.1"/>
    <property type="molecule type" value="Genomic_DNA"/>
</dbReference>
<keyword evidence="7 9" id="KW-0472">Membrane</keyword>
<proteinExistence type="inferred from homology"/>
<comment type="similarity">
    <text evidence="8">Belongs to the exbB/tolQ family.</text>
</comment>
<comment type="caution">
    <text evidence="11">The sequence shown here is derived from an EMBL/GenBank/DDBJ whole genome shotgun (WGS) entry which is preliminary data.</text>
</comment>
<evidence type="ECO:0000313" key="12">
    <source>
        <dbReference type="Proteomes" id="UP000249299"/>
    </source>
</evidence>
<reference evidence="11 12" key="1">
    <citation type="submission" date="2017-07" db="EMBL/GenBank/DDBJ databases">
        <title>Draft Genome Sequences of Select Purple Nonsulfur Bacteria.</title>
        <authorList>
            <person name="Lasarre B."/>
            <person name="Mckinlay J.B."/>
        </authorList>
    </citation>
    <scope>NUCLEOTIDE SEQUENCE [LARGE SCALE GENOMIC DNA]</scope>
    <source>
        <strain evidence="11 12">DSM 11290</strain>
    </source>
</reference>
<comment type="subcellular location">
    <subcellularLocation>
        <location evidence="1">Cell membrane</location>
        <topology evidence="1">Multi-pass membrane protein</topology>
    </subcellularLocation>
    <subcellularLocation>
        <location evidence="8">Membrane</location>
        <topology evidence="8">Multi-pass membrane protein</topology>
    </subcellularLocation>
</comment>
<accession>A0A327JHH3</accession>
<dbReference type="Proteomes" id="UP000249299">
    <property type="component" value="Unassembled WGS sequence"/>
</dbReference>